<evidence type="ECO:0000256" key="3">
    <source>
        <dbReference type="ARBA" id="ARBA00022553"/>
    </source>
</evidence>
<reference evidence="10" key="2">
    <citation type="submission" date="2017-01" db="EMBL/GenBank/DDBJ databases">
        <authorList>
            <person name="Timinskas A."/>
        </authorList>
    </citation>
    <scope>NUCLEOTIDE SEQUENCE</scope>
    <source>
        <strain evidence="10">GV37</strain>
    </source>
</reference>
<dbReference type="EC" id="2.7.13.3" evidence="2"/>
<dbReference type="EMBL" id="PNGY01000001">
    <property type="protein sequence ID" value="PMC55055.1"/>
    <property type="molecule type" value="Genomic_DNA"/>
</dbReference>
<evidence type="ECO:0000259" key="9">
    <source>
        <dbReference type="PROSITE" id="PS50109"/>
    </source>
</evidence>
<keyword evidence="4" id="KW-0808">Transferase</keyword>
<dbReference type="GO" id="GO:0016036">
    <property type="term" value="P:cellular response to phosphate starvation"/>
    <property type="evidence" value="ECO:0007669"/>
    <property type="project" value="TreeGrafter"/>
</dbReference>
<feature type="transmembrane region" description="Helical" evidence="8">
    <location>
        <begin position="6"/>
        <end position="30"/>
    </location>
</feature>
<dbReference type="SUPFAM" id="SSF55874">
    <property type="entry name" value="ATPase domain of HSP90 chaperone/DNA topoisomerase II/histidine kinase"/>
    <property type="match status" value="1"/>
</dbReference>
<dbReference type="PANTHER" id="PTHR45453:SF1">
    <property type="entry name" value="PHOSPHATE REGULON SENSOR PROTEIN PHOR"/>
    <property type="match status" value="1"/>
</dbReference>
<evidence type="ECO:0000256" key="2">
    <source>
        <dbReference type="ARBA" id="ARBA00012438"/>
    </source>
</evidence>
<comment type="catalytic activity">
    <reaction evidence="1">
        <text>ATP + protein L-histidine = ADP + protein N-phospho-L-histidine.</text>
        <dbReference type="EC" id="2.7.13.3"/>
    </reaction>
</comment>
<gene>
    <name evidence="10" type="ORF">BVL65_02140</name>
    <name evidence="11" type="ORF">CJ213_02805</name>
</gene>
<evidence type="ECO:0000313" key="12">
    <source>
        <dbReference type="Proteomes" id="UP000186260"/>
    </source>
</evidence>
<evidence type="ECO:0000256" key="7">
    <source>
        <dbReference type="ARBA" id="ARBA00039401"/>
    </source>
</evidence>
<keyword evidence="3" id="KW-0597">Phosphoprotein</keyword>
<keyword evidence="6" id="KW-0902">Two-component regulatory system</keyword>
<dbReference type="AlphaFoldDB" id="A0A9X7I9G9"/>
<dbReference type="EMBL" id="CP019058">
    <property type="protein sequence ID" value="APW18419.1"/>
    <property type="molecule type" value="Genomic_DNA"/>
</dbReference>
<accession>A0A9X7I9G9</accession>
<dbReference type="FunFam" id="3.30.565.10:FF:000006">
    <property type="entry name" value="Sensor histidine kinase WalK"/>
    <property type="match status" value="1"/>
</dbReference>
<proteinExistence type="predicted"/>
<dbReference type="RefSeq" id="WP_012913906.1">
    <property type="nucleotide sequence ID" value="NZ_CP019058.1"/>
</dbReference>
<reference evidence="11 13" key="3">
    <citation type="submission" date="2017-09" db="EMBL/GenBank/DDBJ databases">
        <title>Bacterial strain isolated from the female urinary microbiota.</title>
        <authorList>
            <person name="Thomas-White K."/>
            <person name="Kumar N."/>
            <person name="Forster S."/>
            <person name="Putonti C."/>
            <person name="Lawley T."/>
            <person name="Wolfe A.J."/>
        </authorList>
    </citation>
    <scope>NUCLEOTIDE SEQUENCE [LARGE SCALE GENOMIC DNA]</scope>
    <source>
        <strain evidence="11 13">UMB0411</strain>
    </source>
</reference>
<evidence type="ECO:0000313" key="13">
    <source>
        <dbReference type="Proteomes" id="UP000235293"/>
    </source>
</evidence>
<dbReference type="InterPro" id="IPR036890">
    <property type="entry name" value="HATPase_C_sf"/>
</dbReference>
<dbReference type="Proteomes" id="UP000186260">
    <property type="component" value="Chromosome"/>
</dbReference>
<protein>
    <recommendedName>
        <fullName evidence="7">Sensor-like histidine kinase SenX3</fullName>
        <ecNumber evidence="2">2.7.13.3</ecNumber>
    </recommendedName>
</protein>
<reference evidence="10" key="4">
    <citation type="journal article" date="2021" name="Pathogens">
        <title>Discrimination of Gardnerella Species by Combining MALDI-TOF Protein Profile, Chaperonin cpn60 Sequences, and Phenotypic Characteristics.</title>
        <authorList>
            <person name="Bulavaite A."/>
            <person name="Maier T."/>
            <person name="Pleckaityte M."/>
        </authorList>
    </citation>
    <scope>NUCLEOTIDE SEQUENCE</scope>
    <source>
        <strain evidence="10">GV37</strain>
    </source>
</reference>
<dbReference type="CDD" id="cd00075">
    <property type="entry name" value="HATPase"/>
    <property type="match status" value="1"/>
</dbReference>
<keyword evidence="5 11" id="KW-0418">Kinase</keyword>
<dbReference type="Proteomes" id="UP000235293">
    <property type="component" value="Unassembled WGS sequence"/>
</dbReference>
<evidence type="ECO:0000256" key="1">
    <source>
        <dbReference type="ARBA" id="ARBA00000085"/>
    </source>
</evidence>
<dbReference type="Gene3D" id="3.30.565.10">
    <property type="entry name" value="Histidine kinase-like ATPase, C-terminal domain"/>
    <property type="match status" value="1"/>
</dbReference>
<evidence type="ECO:0000256" key="5">
    <source>
        <dbReference type="ARBA" id="ARBA00022777"/>
    </source>
</evidence>
<dbReference type="GO" id="GO:0005886">
    <property type="term" value="C:plasma membrane"/>
    <property type="evidence" value="ECO:0007669"/>
    <property type="project" value="TreeGrafter"/>
</dbReference>
<evidence type="ECO:0000313" key="10">
    <source>
        <dbReference type="EMBL" id="APW18419.1"/>
    </source>
</evidence>
<dbReference type="PROSITE" id="PS50109">
    <property type="entry name" value="HIS_KIN"/>
    <property type="match status" value="1"/>
</dbReference>
<dbReference type="GO" id="GO:0004721">
    <property type="term" value="F:phosphoprotein phosphatase activity"/>
    <property type="evidence" value="ECO:0007669"/>
    <property type="project" value="TreeGrafter"/>
</dbReference>
<dbReference type="InterPro" id="IPR003594">
    <property type="entry name" value="HATPase_dom"/>
</dbReference>
<dbReference type="GO" id="GO:0000155">
    <property type="term" value="F:phosphorelay sensor kinase activity"/>
    <property type="evidence" value="ECO:0007669"/>
    <property type="project" value="InterPro"/>
</dbReference>
<name>A0A9X7I9G9_9BIFI</name>
<sequence>MPQGSSAVVIVVFVAFGVLALCVVLSLCVLMSDWFSTVLRLFKRAFNYIRGARYGAKYDESDDITDDISDNASDDISDDASQVLAMLDMPTVVIDANNDVIRASSEAYLLGVVSDDSLCQPRVLQAVNSVRASGGFERFSLVTSTPERYVSITANPQESTTVSRPNWLTVTAGSIGGGIVVVIIEDTSAAHRFAQTRDDFISNVSEQLMRSTRNLTQLTKVLQNEQVSAQKIKDIAQIAGKSSKKLEHMLEDLLWLVRAQNPIDLDSAQVFSLNDVLSYVQNQVAAFAKDCCVRVVSKVDSHLCVRGEISQIQAAVRKLVENAITYSPKNSTVSLSVSLSTDGQYAVIRVVDRGVGIDLQDQSRIFERFYRANNQNSQSQDGVGLGLAIAKHVALTHHGNITLWSMPGQGTTVSFALPIVNK</sequence>
<evidence type="ECO:0000256" key="8">
    <source>
        <dbReference type="SAM" id="Phobius"/>
    </source>
</evidence>
<evidence type="ECO:0000256" key="6">
    <source>
        <dbReference type="ARBA" id="ARBA00023012"/>
    </source>
</evidence>
<dbReference type="PRINTS" id="PR00344">
    <property type="entry name" value="BCTRLSENSOR"/>
</dbReference>
<dbReference type="CDD" id="cd00082">
    <property type="entry name" value="HisKA"/>
    <property type="match status" value="1"/>
</dbReference>
<reference evidence="12" key="1">
    <citation type="submission" date="2017-01" db="EMBL/GenBank/DDBJ databases">
        <title>Gardnerella vaginalis bacteremia associated with severe acute encephalopathy in a young female patient: Case Report and characterization of the isolate.</title>
        <authorList>
            <person name="Tankovic J."/>
            <person name="Timinskas A."/>
            <person name="Zilnyte M."/>
            <person name="Janulaitiene M."/>
            <person name="Zvirbliene A."/>
            <person name="Pleckaityte M."/>
        </authorList>
    </citation>
    <scope>NUCLEOTIDE SEQUENCE [LARGE SCALE GENOMIC DNA]</scope>
    <source>
        <strain evidence="12">GV37</strain>
    </source>
</reference>
<keyword evidence="8" id="KW-0812">Transmembrane</keyword>
<keyword evidence="8" id="KW-1133">Transmembrane helix</keyword>
<evidence type="ECO:0000313" key="11">
    <source>
        <dbReference type="EMBL" id="PMC55055.1"/>
    </source>
</evidence>
<dbReference type="InterPro" id="IPR050351">
    <property type="entry name" value="BphY/WalK/GraS-like"/>
</dbReference>
<feature type="domain" description="Histidine kinase" evidence="9">
    <location>
        <begin position="203"/>
        <end position="421"/>
    </location>
</feature>
<dbReference type="InterPro" id="IPR005467">
    <property type="entry name" value="His_kinase_dom"/>
</dbReference>
<organism evidence="11 13">
    <name type="scientific">Gardnerella swidsinskii</name>
    <dbReference type="NCBI Taxonomy" id="2792979"/>
    <lineage>
        <taxon>Bacteria</taxon>
        <taxon>Bacillati</taxon>
        <taxon>Actinomycetota</taxon>
        <taxon>Actinomycetes</taxon>
        <taxon>Bifidobacteriales</taxon>
        <taxon>Bifidobacteriaceae</taxon>
        <taxon>Gardnerella</taxon>
    </lineage>
</organism>
<dbReference type="InterPro" id="IPR004358">
    <property type="entry name" value="Sig_transdc_His_kin-like_C"/>
</dbReference>
<dbReference type="SMART" id="SM00387">
    <property type="entry name" value="HATPase_c"/>
    <property type="match status" value="1"/>
</dbReference>
<evidence type="ECO:0000256" key="4">
    <source>
        <dbReference type="ARBA" id="ARBA00022679"/>
    </source>
</evidence>
<dbReference type="PANTHER" id="PTHR45453">
    <property type="entry name" value="PHOSPHATE REGULON SENSOR PROTEIN PHOR"/>
    <property type="match status" value="1"/>
</dbReference>
<keyword evidence="8" id="KW-0472">Membrane</keyword>
<keyword evidence="12" id="KW-1185">Reference proteome</keyword>
<dbReference type="InterPro" id="IPR003661">
    <property type="entry name" value="HisK_dim/P_dom"/>
</dbReference>
<dbReference type="Pfam" id="PF02518">
    <property type="entry name" value="HATPase_c"/>
    <property type="match status" value="1"/>
</dbReference>